<dbReference type="SUPFAM" id="SSF49899">
    <property type="entry name" value="Concanavalin A-like lectins/glucanases"/>
    <property type="match status" value="1"/>
</dbReference>
<sequence length="484" mass="54040">MGFFSKKKKKISKNEPLSSDSEYASNNERTPLNVASEDEGFTSGSADEPFDERYLSTLVDNRGKLDEARYQTVLVYIVICSLFIGVGTAVIQASSVLRLPIINSQDDIYYFDDDDGEGGSNRHFGRYIGPYQLKEKHLASPLSDDGDDDFLKHYNFLNGSDSKGSNGYVFYVDRDTAIKDDIIRYNPSTQTSPSSLYLGSSATKVGPRHSIRLEGLTRFQRGLFLLDLNHMPSGCGTWPAFWLVNDDPFAWPYDGEIDIVEGVNLQDVAKTALHTDKHCDMSRVPIGRYDGEFDTATGIPDKNTGVPSTETNYATNCFVYDSKQWVNQGCVMVSTEKDTLGEGLNERGGAIYALEWDPSSRHIRSWVFPKDRPLPLNLEAALENSGEGDVLPDPEQWPLPYGYFPIGPGTDCALTHFKHMRLVFNLAFCGSVSGTRFKQDCPALASNFDTCEDYISSNPDAMSQAYWDVSGVYVYERQFITEDP</sequence>
<dbReference type="InterPro" id="IPR013320">
    <property type="entry name" value="ConA-like_dom_sf"/>
</dbReference>
<feature type="compositionally biased region" description="Polar residues" evidence="1">
    <location>
        <begin position="15"/>
        <end position="30"/>
    </location>
</feature>
<dbReference type="GO" id="GO:0004553">
    <property type="term" value="F:hydrolase activity, hydrolyzing O-glycosyl compounds"/>
    <property type="evidence" value="ECO:0007669"/>
    <property type="project" value="InterPro"/>
</dbReference>
<dbReference type="Pfam" id="PF26113">
    <property type="entry name" value="GH16_XgeA"/>
    <property type="match status" value="1"/>
</dbReference>
<gene>
    <name evidence="4" type="ORF">TrCOL_g8825</name>
</gene>
<dbReference type="GO" id="GO:0009251">
    <property type="term" value="P:glucan catabolic process"/>
    <property type="evidence" value="ECO:0007669"/>
    <property type="project" value="TreeGrafter"/>
</dbReference>
<feature type="region of interest" description="Disordered" evidence="1">
    <location>
        <begin position="1"/>
        <end position="46"/>
    </location>
</feature>
<dbReference type="InterPro" id="IPR000757">
    <property type="entry name" value="Beta-glucanase-like"/>
</dbReference>
<reference evidence="5" key="1">
    <citation type="journal article" date="2023" name="Commun. Biol.">
        <title>Genome analysis of Parmales, the sister group of diatoms, reveals the evolutionary specialization of diatoms from phago-mixotrophs to photoautotrophs.</title>
        <authorList>
            <person name="Ban H."/>
            <person name="Sato S."/>
            <person name="Yoshikawa S."/>
            <person name="Yamada K."/>
            <person name="Nakamura Y."/>
            <person name="Ichinomiya M."/>
            <person name="Sato N."/>
            <person name="Blanc-Mathieu R."/>
            <person name="Endo H."/>
            <person name="Kuwata A."/>
            <person name="Ogata H."/>
        </authorList>
    </citation>
    <scope>NUCLEOTIDE SEQUENCE [LARGE SCALE GENOMIC DNA]</scope>
</reference>
<dbReference type="InterPro" id="IPR050546">
    <property type="entry name" value="Glycosyl_Hydrlase_16"/>
</dbReference>
<comment type="caution">
    <text evidence="4">The sequence shown here is derived from an EMBL/GenBank/DDBJ whole genome shotgun (WGS) entry which is preliminary data.</text>
</comment>
<accession>A0A9W7GMB5</accession>
<dbReference type="OrthoDB" id="192832at2759"/>
<dbReference type="PANTHER" id="PTHR10963:SF24">
    <property type="entry name" value="GLYCOSIDASE C21B10.07-RELATED"/>
    <property type="match status" value="1"/>
</dbReference>
<feature type="domain" description="GH16" evidence="3">
    <location>
        <begin position="133"/>
        <end position="378"/>
    </location>
</feature>
<proteinExistence type="predicted"/>
<keyword evidence="2" id="KW-0812">Transmembrane</keyword>
<dbReference type="PANTHER" id="PTHR10963">
    <property type="entry name" value="GLYCOSYL HYDROLASE-RELATED"/>
    <property type="match status" value="1"/>
</dbReference>
<keyword evidence="2" id="KW-1133">Transmembrane helix</keyword>
<protein>
    <recommendedName>
        <fullName evidence="3">GH16 domain-containing protein</fullName>
    </recommendedName>
</protein>
<evidence type="ECO:0000259" key="3">
    <source>
        <dbReference type="PROSITE" id="PS51762"/>
    </source>
</evidence>
<dbReference type="Gene3D" id="2.60.120.200">
    <property type="match status" value="1"/>
</dbReference>
<keyword evidence="5" id="KW-1185">Reference proteome</keyword>
<dbReference type="EMBL" id="BRYA01000386">
    <property type="protein sequence ID" value="GMI48331.1"/>
    <property type="molecule type" value="Genomic_DNA"/>
</dbReference>
<evidence type="ECO:0000256" key="1">
    <source>
        <dbReference type="SAM" id="MobiDB-lite"/>
    </source>
</evidence>
<keyword evidence="2" id="KW-0472">Membrane</keyword>
<dbReference type="AlphaFoldDB" id="A0A9W7GMB5"/>
<feature type="transmembrane region" description="Helical" evidence="2">
    <location>
        <begin position="73"/>
        <end position="91"/>
    </location>
</feature>
<feature type="compositionally biased region" description="Basic residues" evidence="1">
    <location>
        <begin position="1"/>
        <end position="11"/>
    </location>
</feature>
<evidence type="ECO:0000256" key="2">
    <source>
        <dbReference type="SAM" id="Phobius"/>
    </source>
</evidence>
<evidence type="ECO:0000313" key="5">
    <source>
        <dbReference type="Proteomes" id="UP001165065"/>
    </source>
</evidence>
<dbReference type="PROSITE" id="PS51762">
    <property type="entry name" value="GH16_2"/>
    <property type="match status" value="1"/>
</dbReference>
<organism evidence="4 5">
    <name type="scientific">Triparma columacea</name>
    <dbReference type="NCBI Taxonomy" id="722753"/>
    <lineage>
        <taxon>Eukaryota</taxon>
        <taxon>Sar</taxon>
        <taxon>Stramenopiles</taxon>
        <taxon>Ochrophyta</taxon>
        <taxon>Bolidophyceae</taxon>
        <taxon>Parmales</taxon>
        <taxon>Triparmaceae</taxon>
        <taxon>Triparma</taxon>
    </lineage>
</organism>
<dbReference type="Proteomes" id="UP001165065">
    <property type="component" value="Unassembled WGS sequence"/>
</dbReference>
<evidence type="ECO:0000313" key="4">
    <source>
        <dbReference type="EMBL" id="GMI48331.1"/>
    </source>
</evidence>
<name>A0A9W7GMB5_9STRA</name>